<evidence type="ECO:0000256" key="1">
    <source>
        <dbReference type="SAM" id="Phobius"/>
    </source>
</evidence>
<keyword evidence="1" id="KW-0472">Membrane</keyword>
<keyword evidence="1" id="KW-1133">Transmembrane helix</keyword>
<feature type="transmembrane region" description="Helical" evidence="1">
    <location>
        <begin position="37"/>
        <end position="57"/>
    </location>
</feature>
<protein>
    <submittedName>
        <fullName evidence="2">Uncharacterized protein</fullName>
    </submittedName>
</protein>
<evidence type="ECO:0000313" key="2">
    <source>
        <dbReference type="EMBL" id="CAG6634835.1"/>
    </source>
</evidence>
<sequence length="208" mass="25173">MYCVKVYPFYKVERTYNNIYFIFLPQRKRCAISPSPSSLLSLLPLILLFLLFFYATYFSLCFFFFYFLFFINISIEFSLLLCCAAFLSFFRTWLGTWVGIIISIFRSVFSLCFLFLSLVRAFLFLFPLCSPFFFSFSFIFPINHFYNVLCMYTLEQNWEQIVTYSLRGHRNTFLMLFSRRRRKQNELMNLKVSLEKVEEKTKRDISHE</sequence>
<keyword evidence="1" id="KW-0812">Transmembrane</keyword>
<proteinExistence type="predicted"/>
<dbReference type="EMBL" id="HBUF01087722">
    <property type="protein sequence ID" value="CAG6634835.1"/>
    <property type="molecule type" value="Transcribed_RNA"/>
</dbReference>
<organism evidence="2">
    <name type="scientific">Cacopsylla melanoneura</name>
    <dbReference type="NCBI Taxonomy" id="428564"/>
    <lineage>
        <taxon>Eukaryota</taxon>
        <taxon>Metazoa</taxon>
        <taxon>Ecdysozoa</taxon>
        <taxon>Arthropoda</taxon>
        <taxon>Hexapoda</taxon>
        <taxon>Insecta</taxon>
        <taxon>Pterygota</taxon>
        <taxon>Neoptera</taxon>
        <taxon>Paraneoptera</taxon>
        <taxon>Hemiptera</taxon>
        <taxon>Sternorrhyncha</taxon>
        <taxon>Psylloidea</taxon>
        <taxon>Psyllidae</taxon>
        <taxon>Psyllinae</taxon>
        <taxon>Cacopsylla</taxon>
    </lineage>
</organism>
<name>A0A8D8VV57_9HEMI</name>
<feature type="transmembrane region" description="Helical" evidence="1">
    <location>
        <begin position="63"/>
        <end position="87"/>
    </location>
</feature>
<dbReference type="AlphaFoldDB" id="A0A8D8VV57"/>
<feature type="transmembrane region" description="Helical" evidence="1">
    <location>
        <begin position="94"/>
        <end position="116"/>
    </location>
</feature>
<feature type="transmembrane region" description="Helical" evidence="1">
    <location>
        <begin position="122"/>
        <end position="142"/>
    </location>
</feature>
<accession>A0A8D8VV57</accession>
<reference evidence="2" key="1">
    <citation type="submission" date="2021-05" db="EMBL/GenBank/DDBJ databases">
        <authorList>
            <person name="Alioto T."/>
            <person name="Alioto T."/>
            <person name="Gomez Garrido J."/>
        </authorList>
    </citation>
    <scope>NUCLEOTIDE SEQUENCE</scope>
</reference>